<gene>
    <name evidence="2" type="ORF">CONPUDRAFT_151729</name>
</gene>
<feature type="region of interest" description="Disordered" evidence="1">
    <location>
        <begin position="190"/>
        <end position="363"/>
    </location>
</feature>
<accession>A0A5M3MUJ1</accession>
<protein>
    <submittedName>
        <fullName evidence="2">Uncharacterized protein</fullName>
    </submittedName>
</protein>
<sequence>MSQPPMNTQSNDTTRYSHLPPAIRQWIHNIGRTPSAATIRRECYRRRVGIGSQPCHLNSNNLHSDFCSNVNDRRAVWSDFVLDMDDLVASVSRATDTIFIGFAVRPDWDLSTQLDAQRIDVKTFTSYHHNSNANLQRVVAQLRDTIRQEVAYEHIRTFGQRLHTVTPGTGYVVIDGRPQIPDVVTAVPAHPLSSTSHTQPLPITARSTSAPIASSSSQPAPSSSRPTLAVSPPSASRTKPSATQPPSSSAPARPAATPSTQRQVNPPGPPPELSLQSAVKTSAKPAASRSTHAPRPTSPVTTLPSSMKSHSKRSSIPPAAQPPAPSTPAPSTPATSRTVTSTTLSSVSTMVSSEGGRSPRRVVSVKERCEFVKERDWETGYYSYDEDDIITISDGTASLPPNSPSPLPVKIPLPLTSSSKSKGKRKAESSTGGEASLAPMSKVDDLLAVSRVARFASELGLDDTAKARLRSALAFKDALWTPLFMEAGLNHKEAKDLYYKITGESY</sequence>
<feature type="compositionally biased region" description="Low complexity" evidence="1">
    <location>
        <begin position="203"/>
        <end position="226"/>
    </location>
</feature>
<dbReference type="EMBL" id="JH711576">
    <property type="protein sequence ID" value="EIW82667.1"/>
    <property type="molecule type" value="Genomic_DNA"/>
</dbReference>
<keyword evidence="3" id="KW-1185">Reference proteome</keyword>
<reference evidence="3" key="1">
    <citation type="journal article" date="2012" name="Science">
        <title>The Paleozoic origin of enzymatic lignin decomposition reconstructed from 31 fungal genomes.</title>
        <authorList>
            <person name="Floudas D."/>
            <person name="Binder M."/>
            <person name="Riley R."/>
            <person name="Barry K."/>
            <person name="Blanchette R.A."/>
            <person name="Henrissat B."/>
            <person name="Martinez A.T."/>
            <person name="Otillar R."/>
            <person name="Spatafora J.W."/>
            <person name="Yadav J.S."/>
            <person name="Aerts A."/>
            <person name="Benoit I."/>
            <person name="Boyd A."/>
            <person name="Carlson A."/>
            <person name="Copeland A."/>
            <person name="Coutinho P.M."/>
            <person name="de Vries R.P."/>
            <person name="Ferreira P."/>
            <person name="Findley K."/>
            <person name="Foster B."/>
            <person name="Gaskell J."/>
            <person name="Glotzer D."/>
            <person name="Gorecki P."/>
            <person name="Heitman J."/>
            <person name="Hesse C."/>
            <person name="Hori C."/>
            <person name="Igarashi K."/>
            <person name="Jurgens J.A."/>
            <person name="Kallen N."/>
            <person name="Kersten P."/>
            <person name="Kohler A."/>
            <person name="Kuees U."/>
            <person name="Kumar T.K.A."/>
            <person name="Kuo A."/>
            <person name="LaButti K."/>
            <person name="Larrondo L.F."/>
            <person name="Lindquist E."/>
            <person name="Ling A."/>
            <person name="Lombard V."/>
            <person name="Lucas S."/>
            <person name="Lundell T."/>
            <person name="Martin R."/>
            <person name="McLaughlin D.J."/>
            <person name="Morgenstern I."/>
            <person name="Morin E."/>
            <person name="Murat C."/>
            <person name="Nagy L.G."/>
            <person name="Nolan M."/>
            <person name="Ohm R.A."/>
            <person name="Patyshakuliyeva A."/>
            <person name="Rokas A."/>
            <person name="Ruiz-Duenas F.J."/>
            <person name="Sabat G."/>
            <person name="Salamov A."/>
            <person name="Samejima M."/>
            <person name="Schmutz J."/>
            <person name="Slot J.C."/>
            <person name="St John F."/>
            <person name="Stenlid J."/>
            <person name="Sun H."/>
            <person name="Sun S."/>
            <person name="Syed K."/>
            <person name="Tsang A."/>
            <person name="Wiebenga A."/>
            <person name="Young D."/>
            <person name="Pisabarro A."/>
            <person name="Eastwood D.C."/>
            <person name="Martin F."/>
            <person name="Cullen D."/>
            <person name="Grigoriev I.V."/>
            <person name="Hibbett D.S."/>
        </authorList>
    </citation>
    <scope>NUCLEOTIDE SEQUENCE [LARGE SCALE GENOMIC DNA]</scope>
    <source>
        <strain evidence="3">RWD-64-598 SS2</strain>
    </source>
</reference>
<feature type="compositionally biased region" description="Low complexity" evidence="1">
    <location>
        <begin position="240"/>
        <end position="262"/>
    </location>
</feature>
<evidence type="ECO:0000256" key="1">
    <source>
        <dbReference type="SAM" id="MobiDB-lite"/>
    </source>
</evidence>
<dbReference type="GeneID" id="19202915"/>
<feature type="compositionally biased region" description="Pro residues" evidence="1">
    <location>
        <begin position="401"/>
        <end position="411"/>
    </location>
</feature>
<comment type="caution">
    <text evidence="2">The sequence shown here is derived from an EMBL/GenBank/DDBJ whole genome shotgun (WGS) entry which is preliminary data.</text>
</comment>
<feature type="region of interest" description="Disordered" evidence="1">
    <location>
        <begin position="393"/>
        <end position="436"/>
    </location>
</feature>
<feature type="compositionally biased region" description="Low complexity" evidence="1">
    <location>
        <begin position="332"/>
        <end position="353"/>
    </location>
</feature>
<evidence type="ECO:0000313" key="2">
    <source>
        <dbReference type="EMBL" id="EIW82667.1"/>
    </source>
</evidence>
<evidence type="ECO:0000313" key="3">
    <source>
        <dbReference type="Proteomes" id="UP000053558"/>
    </source>
</evidence>
<proteinExistence type="predicted"/>
<organism evidence="2 3">
    <name type="scientific">Coniophora puteana (strain RWD-64-598)</name>
    <name type="common">Brown rot fungus</name>
    <dbReference type="NCBI Taxonomy" id="741705"/>
    <lineage>
        <taxon>Eukaryota</taxon>
        <taxon>Fungi</taxon>
        <taxon>Dikarya</taxon>
        <taxon>Basidiomycota</taxon>
        <taxon>Agaricomycotina</taxon>
        <taxon>Agaricomycetes</taxon>
        <taxon>Agaricomycetidae</taxon>
        <taxon>Boletales</taxon>
        <taxon>Coniophorineae</taxon>
        <taxon>Coniophoraceae</taxon>
        <taxon>Coniophora</taxon>
    </lineage>
</organism>
<feature type="compositionally biased region" description="Pro residues" evidence="1">
    <location>
        <begin position="319"/>
        <end position="331"/>
    </location>
</feature>
<dbReference type="Proteomes" id="UP000053558">
    <property type="component" value="Unassembled WGS sequence"/>
</dbReference>
<dbReference type="AlphaFoldDB" id="A0A5M3MUJ1"/>
<name>A0A5M3MUJ1_CONPW</name>
<dbReference type="KEGG" id="cput:CONPUDRAFT_151729"/>
<dbReference type="OrthoDB" id="2691608at2759"/>
<dbReference type="RefSeq" id="XP_007766669.1">
    <property type="nucleotide sequence ID" value="XM_007768479.1"/>
</dbReference>
<feature type="compositionally biased region" description="Polar residues" evidence="1">
    <location>
        <begin position="192"/>
        <end position="201"/>
    </location>
</feature>